<comment type="caution">
    <text evidence="13">The sequence shown here is derived from an EMBL/GenBank/DDBJ whole genome shotgun (WGS) entry which is preliminary data.</text>
</comment>
<name>A0A9D1K9E5_9FIRM</name>
<dbReference type="InterPro" id="IPR003593">
    <property type="entry name" value="AAA+_ATPase"/>
</dbReference>
<dbReference type="Gene3D" id="3.40.50.300">
    <property type="entry name" value="P-loop containing nucleotide triphosphate hydrolases"/>
    <property type="match status" value="1"/>
</dbReference>
<keyword evidence="5" id="KW-0547">Nucleotide-binding</keyword>
<keyword evidence="4 10" id="KW-0812">Transmembrane</keyword>
<comment type="subcellular location">
    <subcellularLocation>
        <location evidence="1">Cell membrane</location>
        <topology evidence="1">Multi-pass membrane protein</topology>
    </subcellularLocation>
</comment>
<dbReference type="GO" id="GO:0008234">
    <property type="term" value="F:cysteine-type peptidase activity"/>
    <property type="evidence" value="ECO:0007669"/>
    <property type="project" value="UniProtKB-KW"/>
</dbReference>
<dbReference type="GO" id="GO:0140359">
    <property type="term" value="F:ABC-type transporter activity"/>
    <property type="evidence" value="ECO:0007669"/>
    <property type="project" value="InterPro"/>
</dbReference>
<dbReference type="InterPro" id="IPR036640">
    <property type="entry name" value="ABC1_TM_sf"/>
</dbReference>
<dbReference type="EMBL" id="DVJS01000277">
    <property type="protein sequence ID" value="HIS98560.1"/>
    <property type="molecule type" value="Genomic_DNA"/>
</dbReference>
<dbReference type="InterPro" id="IPR039421">
    <property type="entry name" value="Type_1_exporter"/>
</dbReference>
<evidence type="ECO:0000259" key="12">
    <source>
        <dbReference type="PROSITE" id="PS50929"/>
    </source>
</evidence>
<dbReference type="Pfam" id="PF00664">
    <property type="entry name" value="ABC_membrane"/>
    <property type="match status" value="1"/>
</dbReference>
<keyword evidence="7" id="KW-0067">ATP-binding</keyword>
<dbReference type="InterPro" id="IPR003439">
    <property type="entry name" value="ABC_transporter-like_ATP-bd"/>
</dbReference>
<sequence>MGWFDEQIRQRKLSDDEVFADCFADIAGAVAGRKFSDALRGDRRAASDAIGDVLRFYHIKLREAPESITDINEQLEYLMRPYGVMRRTVRLERGWYKDAMGAMLGVRKDDGSIVALIPRGLKGYSFFDRASGKYVRVSGSNEGLFDEEAICFYKPFPLTKMNVGSLLRYMAECLQTADLVLIALATLAVTLLGLLGPKLNNMVFSDVVDSGSTRLVVAMLVFLICVAISTALMNSVKALLMARISTKLEVSVQSAAIMRVLSLPASFFKEYSSGELYQRTQYINAICSLLVSAVLSTGLTSVFSLTYISQIFVYAPSLVVPALLVVLATLLLSLLTTLLQARITRRQMEAAVRESGVSYALISGIQKIKLSGAEKRAFAHWGKLYAKSAELSYNPPLFLKVNSVISTGISLAGTIAMYYLAVKNNVSVADYYSFNTAYGMVTGAFLSLAGIATTMAQIKPVLEMIKPVLEAVPEIAEGKQVITRVSGAVELNNVSFRYNENMPWVLDDLSLKIRPGQYVAIVGKTGCGKSTLMRLLLGFEKPQKGAVYYDGRDLDTIDLKSLRRKIGVVMQNGKLFQGDIYSNIVISAPWLTMDDAWEAAEMAGIADDIRRMPMGMHTLISEGSGGVSGGQRQRLMIARAIAPKPRILMFDEATSALDNLTQKTVSDSLEGLKCTRIVIAHRLSTIRQCDRIIVLDKGKIIEDGTYDELLAEGGFFAELVARQRLDEAPAGVS</sequence>
<accession>A0A9D1K9E5</accession>
<feature type="transmembrane region" description="Helical" evidence="10">
    <location>
        <begin position="176"/>
        <end position="195"/>
    </location>
</feature>
<gene>
    <name evidence="13" type="ORF">IAD42_11350</name>
</gene>
<reference evidence="13" key="2">
    <citation type="journal article" date="2021" name="PeerJ">
        <title>Extensive microbial diversity within the chicken gut microbiome revealed by metagenomics and culture.</title>
        <authorList>
            <person name="Gilroy R."/>
            <person name="Ravi A."/>
            <person name="Getino M."/>
            <person name="Pursley I."/>
            <person name="Horton D.L."/>
            <person name="Alikhan N.F."/>
            <person name="Baker D."/>
            <person name="Gharbi K."/>
            <person name="Hall N."/>
            <person name="Watson M."/>
            <person name="Adriaenssens E.M."/>
            <person name="Foster-Nyarko E."/>
            <person name="Jarju S."/>
            <person name="Secka A."/>
            <person name="Antonio M."/>
            <person name="Oren A."/>
            <person name="Chaudhuri R.R."/>
            <person name="La Ragione R."/>
            <person name="Hildebrand F."/>
            <person name="Pallen M.J."/>
        </authorList>
    </citation>
    <scope>NUCLEOTIDE SEQUENCE</scope>
    <source>
        <strain evidence="13">ChiHecec3B27-6122</strain>
    </source>
</reference>
<evidence type="ECO:0000313" key="13">
    <source>
        <dbReference type="EMBL" id="HIS98560.1"/>
    </source>
</evidence>
<dbReference type="InterPro" id="IPR017871">
    <property type="entry name" value="ABC_transporter-like_CS"/>
</dbReference>
<dbReference type="PANTHER" id="PTHR24221:SF654">
    <property type="entry name" value="ATP-BINDING CASSETTE SUB-FAMILY B MEMBER 6"/>
    <property type="match status" value="1"/>
</dbReference>
<evidence type="ECO:0000256" key="7">
    <source>
        <dbReference type="ARBA" id="ARBA00022840"/>
    </source>
</evidence>
<keyword evidence="6" id="KW-0378">Hydrolase</keyword>
<reference evidence="13" key="1">
    <citation type="submission" date="2020-10" db="EMBL/GenBank/DDBJ databases">
        <authorList>
            <person name="Gilroy R."/>
        </authorList>
    </citation>
    <scope>NUCLEOTIDE SEQUENCE</scope>
    <source>
        <strain evidence="13">ChiHecec3B27-6122</strain>
    </source>
</reference>
<dbReference type="GO" id="GO:0005524">
    <property type="term" value="F:ATP binding"/>
    <property type="evidence" value="ECO:0007669"/>
    <property type="project" value="UniProtKB-KW"/>
</dbReference>
<evidence type="ECO:0000256" key="5">
    <source>
        <dbReference type="ARBA" id="ARBA00022741"/>
    </source>
</evidence>
<dbReference type="SUPFAM" id="SSF52540">
    <property type="entry name" value="P-loop containing nucleoside triphosphate hydrolases"/>
    <property type="match status" value="1"/>
</dbReference>
<dbReference type="NCBIfam" id="TIGR03797">
    <property type="entry name" value="NHLM_micro_ABC2"/>
    <property type="match status" value="1"/>
</dbReference>
<keyword evidence="2" id="KW-0813">Transport</keyword>
<dbReference type="GO" id="GO:0016887">
    <property type="term" value="F:ATP hydrolysis activity"/>
    <property type="evidence" value="ECO:0007669"/>
    <property type="project" value="InterPro"/>
</dbReference>
<feature type="transmembrane region" description="Helical" evidence="10">
    <location>
        <begin position="282"/>
        <end position="305"/>
    </location>
</feature>
<dbReference type="AlphaFoldDB" id="A0A9D1K9E5"/>
<dbReference type="PROSITE" id="PS00211">
    <property type="entry name" value="ABC_TRANSPORTER_1"/>
    <property type="match status" value="1"/>
</dbReference>
<dbReference type="Proteomes" id="UP000886876">
    <property type="component" value="Unassembled WGS sequence"/>
</dbReference>
<dbReference type="FunFam" id="3.40.50.300:FF:000299">
    <property type="entry name" value="ABC transporter ATP-binding protein/permease"/>
    <property type="match status" value="1"/>
</dbReference>
<dbReference type="Gene3D" id="1.20.1560.10">
    <property type="entry name" value="ABC transporter type 1, transmembrane domain"/>
    <property type="match status" value="1"/>
</dbReference>
<keyword evidence="9 10" id="KW-0472">Membrane</keyword>
<evidence type="ECO:0000256" key="3">
    <source>
        <dbReference type="ARBA" id="ARBA00022475"/>
    </source>
</evidence>
<keyword evidence="8 10" id="KW-1133">Transmembrane helix</keyword>
<feature type="domain" description="ABC transporter" evidence="11">
    <location>
        <begin position="489"/>
        <end position="722"/>
    </location>
</feature>
<evidence type="ECO:0000256" key="10">
    <source>
        <dbReference type="SAM" id="Phobius"/>
    </source>
</evidence>
<feature type="transmembrane region" description="Helical" evidence="10">
    <location>
        <begin position="397"/>
        <end position="420"/>
    </location>
</feature>
<keyword evidence="3" id="KW-1003">Cell membrane</keyword>
<dbReference type="InterPro" id="IPR027417">
    <property type="entry name" value="P-loop_NTPase"/>
</dbReference>
<evidence type="ECO:0000313" key="14">
    <source>
        <dbReference type="Proteomes" id="UP000886876"/>
    </source>
</evidence>
<dbReference type="SMART" id="SM00382">
    <property type="entry name" value="AAA"/>
    <property type="match status" value="1"/>
</dbReference>
<proteinExistence type="predicted"/>
<dbReference type="PANTHER" id="PTHR24221">
    <property type="entry name" value="ATP-BINDING CASSETTE SUB-FAMILY B"/>
    <property type="match status" value="1"/>
</dbReference>
<dbReference type="InterPro" id="IPR022515">
    <property type="entry name" value="NHPM_micro_ABC2"/>
</dbReference>
<feature type="transmembrane region" description="Helical" evidence="10">
    <location>
        <begin position="311"/>
        <end position="339"/>
    </location>
</feature>
<evidence type="ECO:0000256" key="1">
    <source>
        <dbReference type="ARBA" id="ARBA00004651"/>
    </source>
</evidence>
<feature type="transmembrane region" description="Helical" evidence="10">
    <location>
        <begin position="215"/>
        <end position="233"/>
    </location>
</feature>
<organism evidence="13 14">
    <name type="scientific">Candidatus Scatomorpha pullistercoris</name>
    <dbReference type="NCBI Taxonomy" id="2840929"/>
    <lineage>
        <taxon>Bacteria</taxon>
        <taxon>Bacillati</taxon>
        <taxon>Bacillota</taxon>
        <taxon>Clostridia</taxon>
        <taxon>Eubacteriales</taxon>
        <taxon>Candidatus Scatomorpha</taxon>
    </lineage>
</organism>
<feature type="domain" description="ABC transmembrane type-1" evidence="12">
    <location>
        <begin position="180"/>
        <end position="457"/>
    </location>
</feature>
<dbReference type="GO" id="GO:0034040">
    <property type="term" value="F:ATPase-coupled lipid transmembrane transporter activity"/>
    <property type="evidence" value="ECO:0007669"/>
    <property type="project" value="TreeGrafter"/>
</dbReference>
<keyword evidence="6" id="KW-0788">Thiol protease</keyword>
<feature type="transmembrane region" description="Helical" evidence="10">
    <location>
        <begin position="432"/>
        <end position="456"/>
    </location>
</feature>
<evidence type="ECO:0000259" key="11">
    <source>
        <dbReference type="PROSITE" id="PS50893"/>
    </source>
</evidence>
<dbReference type="InterPro" id="IPR011527">
    <property type="entry name" value="ABC1_TM_dom"/>
</dbReference>
<evidence type="ECO:0000256" key="2">
    <source>
        <dbReference type="ARBA" id="ARBA00022448"/>
    </source>
</evidence>
<dbReference type="SUPFAM" id="SSF90123">
    <property type="entry name" value="ABC transporter transmembrane region"/>
    <property type="match status" value="1"/>
</dbReference>
<keyword evidence="6" id="KW-0645">Protease</keyword>
<dbReference type="PROSITE" id="PS50893">
    <property type="entry name" value="ABC_TRANSPORTER_2"/>
    <property type="match status" value="1"/>
</dbReference>
<evidence type="ECO:0000256" key="6">
    <source>
        <dbReference type="ARBA" id="ARBA00022807"/>
    </source>
</evidence>
<evidence type="ECO:0000256" key="4">
    <source>
        <dbReference type="ARBA" id="ARBA00022692"/>
    </source>
</evidence>
<evidence type="ECO:0000256" key="9">
    <source>
        <dbReference type="ARBA" id="ARBA00023136"/>
    </source>
</evidence>
<dbReference type="Pfam" id="PF00005">
    <property type="entry name" value="ABC_tran"/>
    <property type="match status" value="1"/>
</dbReference>
<evidence type="ECO:0000256" key="8">
    <source>
        <dbReference type="ARBA" id="ARBA00022989"/>
    </source>
</evidence>
<protein>
    <submittedName>
        <fullName evidence="13">NHLP bacteriocin export ABC transporter permease/ATPase subunit</fullName>
    </submittedName>
</protein>
<dbReference type="PROSITE" id="PS50929">
    <property type="entry name" value="ABC_TM1F"/>
    <property type="match status" value="1"/>
</dbReference>
<dbReference type="GO" id="GO:0005886">
    <property type="term" value="C:plasma membrane"/>
    <property type="evidence" value="ECO:0007669"/>
    <property type="project" value="UniProtKB-SubCell"/>
</dbReference>